<evidence type="ECO:0000256" key="5">
    <source>
        <dbReference type="ARBA" id="ARBA00022723"/>
    </source>
</evidence>
<dbReference type="PROSITE" id="PS51898">
    <property type="entry name" value="TYR_RECOMBINASE"/>
    <property type="match status" value="1"/>
</dbReference>
<evidence type="ECO:0000256" key="2">
    <source>
        <dbReference type="ARBA" id="ARBA00004123"/>
    </source>
</evidence>
<evidence type="ECO:0000256" key="6">
    <source>
        <dbReference type="ARBA" id="ARBA00022801"/>
    </source>
</evidence>
<dbReference type="SUPFAM" id="SSF56349">
    <property type="entry name" value="DNA breaking-rejoining enzymes"/>
    <property type="match status" value="1"/>
</dbReference>
<dbReference type="Pfam" id="PF00589">
    <property type="entry name" value="Phage_integrase"/>
    <property type="match status" value="1"/>
</dbReference>
<evidence type="ECO:0000256" key="1">
    <source>
        <dbReference type="ARBA" id="ARBA00001968"/>
    </source>
</evidence>
<evidence type="ECO:0000313" key="10">
    <source>
        <dbReference type="EMBL" id="KAJ8975441.1"/>
    </source>
</evidence>
<reference evidence="10" key="1">
    <citation type="journal article" date="2023" name="Insect Mol. Biol.">
        <title>Genome sequencing provides insights into the evolution of gene families encoding plant cell wall-degrading enzymes in longhorned beetles.</title>
        <authorList>
            <person name="Shin N.R."/>
            <person name="Okamura Y."/>
            <person name="Kirsch R."/>
            <person name="Pauchet Y."/>
        </authorList>
    </citation>
    <scope>NUCLEOTIDE SEQUENCE</scope>
    <source>
        <strain evidence="10">MMC_N1</strain>
    </source>
</reference>
<evidence type="ECO:0000256" key="4">
    <source>
        <dbReference type="ARBA" id="ARBA00022722"/>
    </source>
</evidence>
<comment type="caution">
    <text evidence="10">The sequence shown here is derived from an EMBL/GenBank/DDBJ whole genome shotgun (WGS) entry which is preliminary data.</text>
</comment>
<comment type="subcellular location">
    <subcellularLocation>
        <location evidence="2">Nucleus</location>
    </subcellularLocation>
</comment>
<evidence type="ECO:0000259" key="9">
    <source>
        <dbReference type="PROSITE" id="PS51898"/>
    </source>
</evidence>
<dbReference type="EMBL" id="JAPWTJ010000824">
    <property type="protein sequence ID" value="KAJ8975441.1"/>
    <property type="molecule type" value="Genomic_DNA"/>
</dbReference>
<keyword evidence="6" id="KW-0378">Hydrolase</keyword>
<dbReference type="InterPro" id="IPR045249">
    <property type="entry name" value="HARBI1-like"/>
</dbReference>
<evidence type="ECO:0000313" key="11">
    <source>
        <dbReference type="Proteomes" id="UP001162164"/>
    </source>
</evidence>
<comment type="cofactor">
    <cofactor evidence="1">
        <name>a divalent metal cation</name>
        <dbReference type="ChEBI" id="CHEBI:60240"/>
    </cofactor>
</comment>
<dbReference type="Gene3D" id="1.10.443.10">
    <property type="entry name" value="Intergrase catalytic core"/>
    <property type="match status" value="1"/>
</dbReference>
<keyword evidence="11" id="KW-1185">Reference proteome</keyword>
<protein>
    <recommendedName>
        <fullName evidence="9">Tyr recombinase domain-containing protein</fullName>
    </recommendedName>
</protein>
<keyword evidence="4" id="KW-0540">Nuclease</keyword>
<evidence type="ECO:0000256" key="7">
    <source>
        <dbReference type="ARBA" id="ARBA00023172"/>
    </source>
</evidence>
<keyword evidence="7" id="KW-0233">DNA recombination</keyword>
<dbReference type="Pfam" id="PF13359">
    <property type="entry name" value="DDE_Tnp_4"/>
    <property type="match status" value="1"/>
</dbReference>
<evidence type="ECO:0000256" key="3">
    <source>
        <dbReference type="ARBA" id="ARBA00006958"/>
    </source>
</evidence>
<accession>A0ABQ9JB83</accession>
<dbReference type="Proteomes" id="UP001162164">
    <property type="component" value="Unassembled WGS sequence"/>
</dbReference>
<proteinExistence type="inferred from homology"/>
<comment type="similarity">
    <text evidence="3">Belongs to the HARBI1 family.</text>
</comment>
<organism evidence="10 11">
    <name type="scientific">Molorchus minor</name>
    <dbReference type="NCBI Taxonomy" id="1323400"/>
    <lineage>
        <taxon>Eukaryota</taxon>
        <taxon>Metazoa</taxon>
        <taxon>Ecdysozoa</taxon>
        <taxon>Arthropoda</taxon>
        <taxon>Hexapoda</taxon>
        <taxon>Insecta</taxon>
        <taxon>Pterygota</taxon>
        <taxon>Neoptera</taxon>
        <taxon>Endopterygota</taxon>
        <taxon>Coleoptera</taxon>
        <taxon>Polyphaga</taxon>
        <taxon>Cucujiformia</taxon>
        <taxon>Chrysomeloidea</taxon>
        <taxon>Cerambycidae</taxon>
        <taxon>Lamiinae</taxon>
        <taxon>Monochamini</taxon>
        <taxon>Molorchus</taxon>
    </lineage>
</organism>
<dbReference type="CDD" id="cd00397">
    <property type="entry name" value="DNA_BRE_C"/>
    <property type="match status" value="1"/>
</dbReference>
<keyword evidence="8" id="KW-0539">Nucleus</keyword>
<dbReference type="PANTHER" id="PTHR22930">
    <property type="match status" value="1"/>
</dbReference>
<gene>
    <name evidence="10" type="ORF">NQ317_014199</name>
</gene>
<dbReference type="InterPro" id="IPR027806">
    <property type="entry name" value="HARBI1_dom"/>
</dbReference>
<dbReference type="InterPro" id="IPR013762">
    <property type="entry name" value="Integrase-like_cat_sf"/>
</dbReference>
<name>A0ABQ9JB83_9CUCU</name>
<dbReference type="InterPro" id="IPR002104">
    <property type="entry name" value="Integrase_catalytic"/>
</dbReference>
<keyword evidence="5" id="KW-0479">Metal-binding</keyword>
<feature type="domain" description="Tyr recombinase" evidence="9">
    <location>
        <begin position="202"/>
        <end position="376"/>
    </location>
</feature>
<dbReference type="InterPro" id="IPR011010">
    <property type="entry name" value="DNA_brk_join_enz"/>
</dbReference>
<dbReference type="PANTHER" id="PTHR22930:SF85">
    <property type="entry name" value="GH03217P-RELATED"/>
    <property type="match status" value="1"/>
</dbReference>
<sequence>MKHLWIETIHVEYESNYNWNSRCPLDRRASNNPLKKCVDTIKGNNCPVIGTESAPKYSNLSPEIIKWPNDVEKRVSEEHFWENGFPNVLGAIDGSHIKIDKPDTDPDSYINRKGYYSIQMQAVCDHTQKILDVFIGYPGSVHDSRVFRNSPLKNNLEEKCGQYFLLADNQEHGAGGEEFDDIGAQVGLIIRLINKAVGYQAKKSKVLTREQIDKFLKEANDDKYLLLKVILIMVISGALRRDELVKMAIEDIQEENAVIIVTVPDTKTDKKRIFTVTNIHFIRIYRKYAALRPKPKHIVNNRRIFLRYVNGKCTSQVVGVHTIGKVPSMIARYLRLPNPETYTGHCFRRSSATLLANTGADMSISKVRWMEVYDSS</sequence>
<evidence type="ECO:0000256" key="8">
    <source>
        <dbReference type="ARBA" id="ARBA00023242"/>
    </source>
</evidence>